<sequence length="169" mass="18713">MPDAVEWTAYRLIKWKKGSDPDESDEEIYEGLSFLISNCSVILLSLAIACFTGNLVECVFAIAAFWTTRILTGGFHMKTLTGCVVLSVSIFTVISNIELPAAWFPYFLAPALIIIMIWRGKEQQHNWKQILVLCGLAATASGLFIVPSTVALSVCAQALTLFGRGWRYE</sequence>
<keyword evidence="2" id="KW-1185">Reference proteome</keyword>
<comment type="caution">
    <text evidence="1">The sequence shown here is derived from an EMBL/GenBank/DDBJ whole genome shotgun (WGS) entry which is preliminary data.</text>
</comment>
<evidence type="ECO:0000313" key="1">
    <source>
        <dbReference type="EMBL" id="MFM9331949.1"/>
    </source>
</evidence>
<gene>
    <name evidence="1" type="ORF">ACI1P1_26995</name>
</gene>
<protein>
    <submittedName>
        <fullName evidence="1">Accessory gene regulator B family protein</fullName>
    </submittedName>
</protein>
<organism evidence="1 2">
    <name type="scientific">Paenibacillus mesotrionivorans</name>
    <dbReference type="NCBI Taxonomy" id="3160968"/>
    <lineage>
        <taxon>Bacteria</taxon>
        <taxon>Bacillati</taxon>
        <taxon>Bacillota</taxon>
        <taxon>Bacilli</taxon>
        <taxon>Bacillales</taxon>
        <taxon>Paenibacillaceae</taxon>
        <taxon>Paenibacillus</taxon>
    </lineage>
</organism>
<reference evidence="1" key="1">
    <citation type="submission" date="2024-12" db="EMBL/GenBank/DDBJ databases">
        <authorList>
            <person name="Wu N."/>
        </authorList>
    </citation>
    <scope>NUCLEOTIDE SEQUENCE</scope>
    <source>
        <strain evidence="1">P15</strain>
    </source>
</reference>
<dbReference type="EMBL" id="JBJURJ010000024">
    <property type="protein sequence ID" value="MFM9331949.1"/>
    <property type="molecule type" value="Genomic_DNA"/>
</dbReference>
<accession>A0ACC7P8M9</accession>
<proteinExistence type="predicted"/>
<dbReference type="Proteomes" id="UP001631969">
    <property type="component" value="Unassembled WGS sequence"/>
</dbReference>
<name>A0ACC7P8M9_9BACL</name>
<evidence type="ECO:0000313" key="2">
    <source>
        <dbReference type="Proteomes" id="UP001631969"/>
    </source>
</evidence>